<evidence type="ECO:0000313" key="2">
    <source>
        <dbReference type="Proteomes" id="UP000694723"/>
    </source>
</evidence>
<sequence>AINAGEGVEKRGPSYTAGGNANWCNNYGGQKGCSLKTKYRTTIRSSNPTLRHVSRENHNSKYICTPVLTAALFTTAKTWEQTTCPSTEDWIKKMWSISTREYYSAIKKHETMPSAATCMALEITILSEEKQRKTNIV</sequence>
<organism evidence="1 2">
    <name type="scientific">Sus scrofa</name>
    <name type="common">Pig</name>
    <dbReference type="NCBI Taxonomy" id="9823"/>
    <lineage>
        <taxon>Eukaryota</taxon>
        <taxon>Metazoa</taxon>
        <taxon>Chordata</taxon>
        <taxon>Craniata</taxon>
        <taxon>Vertebrata</taxon>
        <taxon>Euteleostomi</taxon>
        <taxon>Mammalia</taxon>
        <taxon>Eutheria</taxon>
        <taxon>Laurasiatheria</taxon>
        <taxon>Artiodactyla</taxon>
        <taxon>Suina</taxon>
        <taxon>Suidae</taxon>
        <taxon>Sus</taxon>
    </lineage>
</organism>
<protein>
    <submittedName>
        <fullName evidence="1">Uncharacterized protein</fullName>
    </submittedName>
</protein>
<accession>A0A8D1VSP4</accession>
<dbReference type="Ensembl" id="ENSSSCT00060065665.1">
    <property type="protein sequence ID" value="ENSSSCP00060028103.1"/>
    <property type="gene ID" value="ENSSSCG00060048360.1"/>
</dbReference>
<reference evidence="1" key="1">
    <citation type="submission" date="2025-08" db="UniProtKB">
        <authorList>
            <consortium name="Ensembl"/>
        </authorList>
    </citation>
    <scope>IDENTIFICATION</scope>
</reference>
<name>A0A8D1VSP4_PIG</name>
<dbReference type="Proteomes" id="UP000694723">
    <property type="component" value="Unplaced"/>
</dbReference>
<proteinExistence type="predicted"/>
<evidence type="ECO:0000313" key="1">
    <source>
        <dbReference type="Ensembl" id="ENSSSCP00060028103.1"/>
    </source>
</evidence>
<dbReference type="AlphaFoldDB" id="A0A8D1VSP4"/>